<comment type="similarity">
    <text evidence="5">Belongs to the methyltransferase superfamily. RRP8 family.</text>
</comment>
<evidence type="ECO:0000313" key="7">
    <source>
        <dbReference type="RefSeq" id="XP_025830411.1"/>
    </source>
</evidence>
<dbReference type="Pfam" id="PF05148">
    <property type="entry name" value="Methyltransf_8"/>
    <property type="match status" value="1"/>
</dbReference>
<dbReference type="SMART" id="SM00248">
    <property type="entry name" value="ANK"/>
    <property type="match status" value="6"/>
</dbReference>
<dbReference type="PROSITE" id="PS50088">
    <property type="entry name" value="ANK_REPEAT"/>
    <property type="match status" value="2"/>
</dbReference>
<dbReference type="PANTHER" id="PTHR24198:SF165">
    <property type="entry name" value="ANKYRIN REPEAT-CONTAINING PROTEIN-RELATED"/>
    <property type="match status" value="1"/>
</dbReference>
<evidence type="ECO:0000256" key="3">
    <source>
        <dbReference type="ARBA" id="ARBA00023043"/>
    </source>
</evidence>
<evidence type="ECO:0000313" key="6">
    <source>
        <dbReference type="Proteomes" id="UP000192223"/>
    </source>
</evidence>
<dbReference type="Gene3D" id="1.25.40.20">
    <property type="entry name" value="Ankyrin repeat-containing domain"/>
    <property type="match status" value="2"/>
</dbReference>
<dbReference type="GO" id="GO:0032259">
    <property type="term" value="P:methylation"/>
    <property type="evidence" value="ECO:0007669"/>
    <property type="project" value="UniProtKB-KW"/>
</dbReference>
<dbReference type="SUPFAM" id="SSF48403">
    <property type="entry name" value="Ankyrin repeat"/>
    <property type="match status" value="1"/>
</dbReference>
<evidence type="ECO:0000256" key="4">
    <source>
        <dbReference type="PROSITE-ProRule" id="PRU00023"/>
    </source>
</evidence>
<protein>
    <recommendedName>
        <fullName evidence="1 5">Ribosomal RNA-processing protein 8</fullName>
        <ecNumber evidence="5">2.1.1.-</ecNumber>
    </recommendedName>
</protein>
<dbReference type="EC" id="2.1.1.-" evidence="5"/>
<organism evidence="6 7">
    <name type="scientific">Agrilus planipennis</name>
    <name type="common">Emerald ash borer</name>
    <name type="synonym">Agrilus marcopoli</name>
    <dbReference type="NCBI Taxonomy" id="224129"/>
    <lineage>
        <taxon>Eukaryota</taxon>
        <taxon>Metazoa</taxon>
        <taxon>Ecdysozoa</taxon>
        <taxon>Arthropoda</taxon>
        <taxon>Hexapoda</taxon>
        <taxon>Insecta</taxon>
        <taxon>Pterygota</taxon>
        <taxon>Neoptera</taxon>
        <taxon>Endopterygota</taxon>
        <taxon>Coleoptera</taxon>
        <taxon>Polyphaga</taxon>
        <taxon>Elateriformia</taxon>
        <taxon>Buprestoidea</taxon>
        <taxon>Buprestidae</taxon>
        <taxon>Agrilinae</taxon>
        <taxon>Agrilus</taxon>
    </lineage>
</organism>
<dbReference type="PANTHER" id="PTHR24198">
    <property type="entry name" value="ANKYRIN REPEAT AND PROTEIN KINASE DOMAIN-CONTAINING PROTEIN"/>
    <property type="match status" value="1"/>
</dbReference>
<keyword evidence="5" id="KW-0489">Methyltransferase</keyword>
<dbReference type="Proteomes" id="UP000192223">
    <property type="component" value="Unplaced"/>
</dbReference>
<dbReference type="InParanoid" id="A0A7F5QYS1"/>
<keyword evidence="5" id="KW-0808">Transferase</keyword>
<proteinExistence type="inferred from homology"/>
<keyword evidence="5" id="KW-0949">S-adenosyl-L-methionine</keyword>
<dbReference type="RefSeq" id="XP_025830411.1">
    <property type="nucleotide sequence ID" value="XM_025974626.1"/>
</dbReference>
<dbReference type="Gene3D" id="3.40.50.150">
    <property type="entry name" value="Vaccinia Virus protein VP39"/>
    <property type="match status" value="1"/>
</dbReference>
<dbReference type="InterPro" id="IPR007823">
    <property type="entry name" value="RRP8"/>
</dbReference>
<feature type="repeat" description="ANK" evidence="4">
    <location>
        <begin position="161"/>
        <end position="194"/>
    </location>
</feature>
<dbReference type="InterPro" id="IPR029063">
    <property type="entry name" value="SAM-dependent_MTases_sf"/>
</dbReference>
<dbReference type="Pfam" id="PF12796">
    <property type="entry name" value="Ank_2"/>
    <property type="match status" value="1"/>
</dbReference>
<dbReference type="GeneID" id="112904496"/>
<feature type="repeat" description="ANK" evidence="4">
    <location>
        <begin position="128"/>
        <end position="160"/>
    </location>
</feature>
<reference evidence="7" key="1">
    <citation type="submission" date="2025-08" db="UniProtKB">
        <authorList>
            <consortium name="RefSeq"/>
        </authorList>
    </citation>
    <scope>IDENTIFICATION</scope>
    <source>
        <tissue evidence="7">Entire body</tissue>
    </source>
</reference>
<accession>A0A7F5QYS1</accession>
<dbReference type="PROSITE" id="PS50297">
    <property type="entry name" value="ANK_REP_REGION"/>
    <property type="match status" value="2"/>
</dbReference>
<keyword evidence="5" id="KW-0698">rRNA processing</keyword>
<keyword evidence="6" id="KW-1185">Reference proteome</keyword>
<name>A0A7F5QYS1_AGRPL</name>
<comment type="function">
    <text evidence="5">Probable methyltransferase required to silence rDNA.</text>
</comment>
<dbReference type="GO" id="GO:0008168">
    <property type="term" value="F:methyltransferase activity"/>
    <property type="evidence" value="ECO:0007669"/>
    <property type="project" value="UniProtKB-KW"/>
</dbReference>
<dbReference type="InterPro" id="IPR002110">
    <property type="entry name" value="Ankyrin_rpt"/>
</dbReference>
<evidence type="ECO:0000256" key="1">
    <source>
        <dbReference type="ARBA" id="ARBA00020203"/>
    </source>
</evidence>
<sequence>MSAYEHLLYYAREIVNIKKNLWPNWPNSLIDCLIKALHTGDVEKFKELVDNCLDINHPNERGFSLIHLVILVENLDILDILLQRPDINLNVQFLGETPLSLSLQLENFKEPAIKLINAGCDVTIPNDDFITPLQLAVSKNSLEVCEALVKHGANVNAADFYGATPLHEAVSDPVKVPIIQMLLFYGADPTYRCDDGYTPFMRSLHSYDAAMELLEYEVDFNISTKDHLRSSTLLLALSFKNPIAFEIIKRGGDVNYVSTLGDHPLQDAIFWKDPTMFKELWLRMDKEVIFCTSFPILDLYFSEFCHFNVNEWIDCLYEIFESDIAFDIVDSYVCLTRNPFSSVIEGLAARMVPKEDRIKIIYLFLSHSMPVESNDVYLMYKHFGYNEEVEALLLTEIDQSPFTVNSCLLPSLLLTIHSDVNTIVKSFIEDYVPTFSFPYFLKEVLLMFQYCTPTEEFKTVYFQTIVPMIDFVDNTGWGSSNKEIKELNSVVMSKLYIRTVPSFDDVQVCDMAHVPLENSSIDVVVFCLSLMGTNLKDYLLEANRVLKIGSVQHLSC</sequence>
<keyword evidence="3 4" id="KW-0040">ANK repeat</keyword>
<gene>
    <name evidence="7" type="primary">LOC112904496</name>
</gene>
<keyword evidence="2" id="KW-0677">Repeat</keyword>
<dbReference type="GO" id="GO:0005730">
    <property type="term" value="C:nucleolus"/>
    <property type="evidence" value="ECO:0007669"/>
    <property type="project" value="UniProtKB-SubCell"/>
</dbReference>
<dbReference type="GO" id="GO:0006364">
    <property type="term" value="P:rRNA processing"/>
    <property type="evidence" value="ECO:0007669"/>
    <property type="project" value="UniProtKB-UniRule"/>
</dbReference>
<evidence type="ECO:0000256" key="5">
    <source>
        <dbReference type="RuleBase" id="RU365074"/>
    </source>
</evidence>
<dbReference type="OrthoDB" id="6431538at2759"/>
<comment type="subcellular location">
    <subcellularLocation>
        <location evidence="5">Nucleus</location>
        <location evidence="5">Nucleolus</location>
    </subcellularLocation>
</comment>
<keyword evidence="5" id="KW-0539">Nucleus</keyword>
<dbReference type="AlphaFoldDB" id="A0A7F5QYS1"/>
<dbReference type="InterPro" id="IPR036770">
    <property type="entry name" value="Ankyrin_rpt-contain_sf"/>
</dbReference>
<evidence type="ECO:0000256" key="2">
    <source>
        <dbReference type="ARBA" id="ARBA00022737"/>
    </source>
</evidence>
<dbReference type="KEGG" id="apln:112904496"/>